<dbReference type="InterPro" id="IPR011761">
    <property type="entry name" value="ATP-grasp"/>
</dbReference>
<feature type="domain" description="ATP-grasp" evidence="2">
    <location>
        <begin position="111"/>
        <end position="292"/>
    </location>
</feature>
<dbReference type="Proteomes" id="UP001169823">
    <property type="component" value="Unassembled WGS sequence"/>
</dbReference>
<dbReference type="InterPro" id="IPR027592">
    <property type="entry name" value="ATP-grasp_GAK"/>
</dbReference>
<evidence type="ECO:0000313" key="4">
    <source>
        <dbReference type="Proteomes" id="UP001169823"/>
    </source>
</evidence>
<dbReference type="GO" id="GO:0016879">
    <property type="term" value="F:ligase activity, forming carbon-nitrogen bonds"/>
    <property type="evidence" value="ECO:0007669"/>
    <property type="project" value="TreeGrafter"/>
</dbReference>
<proteinExistence type="predicted"/>
<protein>
    <submittedName>
        <fullName evidence="3">GAK system ATP-grasp enzyme</fullName>
    </submittedName>
</protein>
<dbReference type="AlphaFoldDB" id="A0AAW7XMQ7"/>
<evidence type="ECO:0000259" key="2">
    <source>
        <dbReference type="PROSITE" id="PS50975"/>
    </source>
</evidence>
<dbReference type="GO" id="GO:0046872">
    <property type="term" value="F:metal ion binding"/>
    <property type="evidence" value="ECO:0007669"/>
    <property type="project" value="InterPro"/>
</dbReference>
<dbReference type="Pfam" id="PF08443">
    <property type="entry name" value="RimK"/>
    <property type="match status" value="1"/>
</dbReference>
<reference evidence="3" key="1">
    <citation type="submission" date="2023-07" db="EMBL/GenBank/DDBJ databases">
        <title>Genome content predicts the carbon catabolic preferences of heterotrophic bacteria.</title>
        <authorList>
            <person name="Gralka M."/>
        </authorList>
    </citation>
    <scope>NUCLEOTIDE SEQUENCE</scope>
    <source>
        <strain evidence="3">I2M02</strain>
    </source>
</reference>
<evidence type="ECO:0000313" key="3">
    <source>
        <dbReference type="EMBL" id="MDO6455636.1"/>
    </source>
</evidence>
<dbReference type="InterPro" id="IPR013651">
    <property type="entry name" value="ATP-grasp_RimK-type"/>
</dbReference>
<dbReference type="EMBL" id="JAUOPJ010000001">
    <property type="protein sequence ID" value="MDO6455636.1"/>
    <property type="molecule type" value="Genomic_DNA"/>
</dbReference>
<gene>
    <name evidence="3" type="ORF">Q4494_00975</name>
</gene>
<dbReference type="Gene3D" id="3.30.470.20">
    <property type="entry name" value="ATP-grasp fold, B domain"/>
    <property type="match status" value="1"/>
</dbReference>
<dbReference type="Gene3D" id="3.40.50.20">
    <property type="match status" value="1"/>
</dbReference>
<dbReference type="SUPFAM" id="SSF56059">
    <property type="entry name" value="Glutathione synthetase ATP-binding domain-like"/>
    <property type="match status" value="1"/>
</dbReference>
<dbReference type="PROSITE" id="PS50975">
    <property type="entry name" value="ATP_GRASP"/>
    <property type="match status" value="1"/>
</dbReference>
<organism evidence="3 4">
    <name type="scientific">Celeribacter halophilus</name>
    <dbReference type="NCBI Taxonomy" id="576117"/>
    <lineage>
        <taxon>Bacteria</taxon>
        <taxon>Pseudomonadati</taxon>
        <taxon>Pseudomonadota</taxon>
        <taxon>Alphaproteobacteria</taxon>
        <taxon>Rhodobacterales</taxon>
        <taxon>Roseobacteraceae</taxon>
        <taxon>Celeribacter</taxon>
    </lineage>
</organism>
<dbReference type="GO" id="GO:0005737">
    <property type="term" value="C:cytoplasm"/>
    <property type="evidence" value="ECO:0007669"/>
    <property type="project" value="TreeGrafter"/>
</dbReference>
<accession>A0AAW7XMQ7</accession>
<keyword evidence="1" id="KW-0067">ATP-binding</keyword>
<comment type="caution">
    <text evidence="3">The sequence shown here is derived from an EMBL/GenBank/DDBJ whole genome shotgun (WGS) entry which is preliminary data.</text>
</comment>
<dbReference type="PANTHER" id="PTHR21621:SF0">
    <property type="entry name" value="BETA-CITRYLGLUTAMATE SYNTHASE B-RELATED"/>
    <property type="match status" value="1"/>
</dbReference>
<keyword evidence="1" id="KW-0547">Nucleotide-binding</keyword>
<dbReference type="NCBIfam" id="TIGR04356">
    <property type="entry name" value="grasp_GAK"/>
    <property type="match status" value="1"/>
</dbReference>
<dbReference type="PANTHER" id="PTHR21621">
    <property type="entry name" value="RIBOSOMAL PROTEIN S6 MODIFICATION PROTEIN"/>
    <property type="match status" value="1"/>
</dbReference>
<dbReference type="RefSeq" id="WP_303478924.1">
    <property type="nucleotide sequence ID" value="NZ_JAUOPJ010000001.1"/>
</dbReference>
<evidence type="ECO:0000256" key="1">
    <source>
        <dbReference type="PROSITE-ProRule" id="PRU00409"/>
    </source>
</evidence>
<sequence length="297" mass="31708">MTEIVDVKIGVVGTPGKWSTEALADALEARTGFRLVIDMGQVTLDLADGRLLFDGIDLATLDGLVVKKIAETYSVHALDRLEMLRIAEAQGVKIFSRPEAILRLMDRLACTVTLRNAGAPMPPTIITEDEQAAFKAVCDFGSAVFKPLFSTKARGMFVLDHDAPDAQARIAAFKAENPVMYIQKKADLSGQDLGMVFLNGAYVCTYRRIGESGSWNTTINSGGKYAPYQPTPDLIALGHKAQAPFGLTFTTVDIALTPEGPIVFEVSAFGGYSGALKGCGVDAMALMADHVVAEVSG</sequence>
<dbReference type="GO" id="GO:0005524">
    <property type="term" value="F:ATP binding"/>
    <property type="evidence" value="ECO:0007669"/>
    <property type="project" value="UniProtKB-UniRule"/>
</dbReference>
<name>A0AAW7XMQ7_9RHOB</name>